<keyword evidence="10" id="KW-1185">Reference proteome</keyword>
<dbReference type="PROSITE" id="PS00137">
    <property type="entry name" value="SUBTILASE_HIS"/>
    <property type="match status" value="1"/>
</dbReference>
<reference evidence="9 10" key="1">
    <citation type="submission" date="2020-07" db="EMBL/GenBank/DDBJ databases">
        <title>Description of Kordia aestuariivivens sp. nov., isolated from a tidal flat.</title>
        <authorList>
            <person name="Park S."/>
            <person name="Yoon J.-H."/>
        </authorList>
    </citation>
    <scope>NUCLEOTIDE SEQUENCE [LARGE SCALE GENOMIC DNA]</scope>
    <source>
        <strain evidence="9 10">YSTF-M3</strain>
    </source>
</reference>
<dbReference type="PROSITE" id="PS00136">
    <property type="entry name" value="SUBTILASE_ASP"/>
    <property type="match status" value="1"/>
</dbReference>
<dbReference type="RefSeq" id="WP_187563987.1">
    <property type="nucleotide sequence ID" value="NZ_JACGWS010000015.1"/>
</dbReference>
<accession>A0ABR7QEF0</accession>
<dbReference type="Proteomes" id="UP000619238">
    <property type="component" value="Unassembled WGS sequence"/>
</dbReference>
<feature type="signal peptide" evidence="7">
    <location>
        <begin position="1"/>
        <end position="23"/>
    </location>
</feature>
<dbReference type="PANTHER" id="PTHR43399">
    <property type="entry name" value="SUBTILISIN-RELATED"/>
    <property type="match status" value="1"/>
</dbReference>
<comment type="similarity">
    <text evidence="1 5 6">Belongs to the peptidase S8 family.</text>
</comment>
<evidence type="ECO:0000256" key="3">
    <source>
        <dbReference type="ARBA" id="ARBA00022801"/>
    </source>
</evidence>
<sequence>MKLLKSSIFAASLLILAGCGSTAPILSTPIENIDLTPLKETPLTEKELQTWGHKDLVADTIPGMSVDKAYAEIIKGKKGTQIIVAVLDSGIDIDHEDLDDVIWTNPKEIANNGKDDDKNGYIDDIHGWNFLGDSYDENMEKTRIVKKGTSHPDYAKAKAEMDEEYEQYNGSKTRLEQILSKVKEVNTALKAYFKKDDYSIEEINAIKTPDTSLQEPIAIAKQILGNGRYKTIDAVEEAIKGDIESVSEYLNYYLNTNFNGRTPVGDDPNDITDTNYGNGNVKHVKKTESHGTHVAGIIAAERNNGKGVNGVANNVAIMAVRTVPNGDEYDKDVALAIRYAVDNGAQIINTSFGKYFSPNSEWVRDAIAYAGKNNVLIVNAAGNENTDLDTKPVYPNDQITTGAEVSDTFLTVGALQNKYGSQMVAGYSNYGQTNVDIFAPGSSIYSTFPENEYKAIGGTSMASPGVAGVAALVWSQYPKLTAAQVKQIIMQSGLPINRDVVVDQSKEAMPFSKASRSGKIANAYNALILADKVSRGQVKL</sequence>
<dbReference type="PIRSF" id="PIRSF037892">
    <property type="entry name" value="Subtilisin_rel_SRU_0565"/>
    <property type="match status" value="1"/>
</dbReference>
<keyword evidence="4 5" id="KW-0720">Serine protease</keyword>
<feature type="domain" description="Peptidase S8/S53" evidence="8">
    <location>
        <begin position="79"/>
        <end position="492"/>
    </location>
</feature>
<dbReference type="CDD" id="cd07483">
    <property type="entry name" value="Peptidases_S8_Subtilisin_Novo-like"/>
    <property type="match status" value="1"/>
</dbReference>
<dbReference type="Pfam" id="PF00082">
    <property type="entry name" value="Peptidase_S8"/>
    <property type="match status" value="1"/>
</dbReference>
<dbReference type="PRINTS" id="PR00723">
    <property type="entry name" value="SUBTILISIN"/>
</dbReference>
<dbReference type="InterPro" id="IPR015500">
    <property type="entry name" value="Peptidase_S8_subtilisin-rel"/>
</dbReference>
<name>A0ABR7QEF0_9FLAO</name>
<evidence type="ECO:0000259" key="8">
    <source>
        <dbReference type="Pfam" id="PF00082"/>
    </source>
</evidence>
<feature type="chain" id="PRO_5047051043" evidence="7">
    <location>
        <begin position="24"/>
        <end position="540"/>
    </location>
</feature>
<comment type="caution">
    <text evidence="9">The sequence shown here is derived from an EMBL/GenBank/DDBJ whole genome shotgun (WGS) entry which is preliminary data.</text>
</comment>
<keyword evidence="7" id="KW-0732">Signal</keyword>
<dbReference type="PANTHER" id="PTHR43399:SF4">
    <property type="entry name" value="CELL WALL-ASSOCIATED PROTEASE"/>
    <property type="match status" value="1"/>
</dbReference>
<keyword evidence="2 5" id="KW-0645">Protease</keyword>
<dbReference type="InterPro" id="IPR000209">
    <property type="entry name" value="Peptidase_S8/S53_dom"/>
</dbReference>
<dbReference type="EMBL" id="JACGWS010000015">
    <property type="protein sequence ID" value="MBC8756945.1"/>
    <property type="molecule type" value="Genomic_DNA"/>
</dbReference>
<dbReference type="SUPFAM" id="SSF52743">
    <property type="entry name" value="Subtilisin-like"/>
    <property type="match status" value="1"/>
</dbReference>
<dbReference type="PROSITE" id="PS51257">
    <property type="entry name" value="PROKAR_LIPOPROTEIN"/>
    <property type="match status" value="1"/>
</dbReference>
<dbReference type="PROSITE" id="PS00138">
    <property type="entry name" value="SUBTILASE_SER"/>
    <property type="match status" value="1"/>
</dbReference>
<dbReference type="InterPro" id="IPR022398">
    <property type="entry name" value="Peptidase_S8_His-AS"/>
</dbReference>
<evidence type="ECO:0000256" key="2">
    <source>
        <dbReference type="ARBA" id="ARBA00022670"/>
    </source>
</evidence>
<dbReference type="InterPro" id="IPR036852">
    <property type="entry name" value="Peptidase_S8/S53_dom_sf"/>
</dbReference>
<dbReference type="PROSITE" id="PS51892">
    <property type="entry name" value="SUBTILASE"/>
    <property type="match status" value="1"/>
</dbReference>
<dbReference type="InterPro" id="IPR017308">
    <property type="entry name" value="Pept_S8_subtilisin_bacteroid"/>
</dbReference>
<dbReference type="InterPro" id="IPR051048">
    <property type="entry name" value="Peptidase_S8/S53_subtilisin"/>
</dbReference>
<feature type="active site" description="Charge relay system" evidence="5">
    <location>
        <position position="88"/>
    </location>
</feature>
<evidence type="ECO:0000256" key="1">
    <source>
        <dbReference type="ARBA" id="ARBA00011073"/>
    </source>
</evidence>
<dbReference type="Gene3D" id="3.40.50.200">
    <property type="entry name" value="Peptidase S8/S53 domain"/>
    <property type="match status" value="2"/>
</dbReference>
<evidence type="ECO:0000256" key="7">
    <source>
        <dbReference type="SAM" id="SignalP"/>
    </source>
</evidence>
<protein>
    <submittedName>
        <fullName evidence="9">S8 family serine peptidase</fullName>
    </submittedName>
</protein>
<evidence type="ECO:0000256" key="4">
    <source>
        <dbReference type="ARBA" id="ARBA00022825"/>
    </source>
</evidence>
<keyword evidence="3 5" id="KW-0378">Hydrolase</keyword>
<evidence type="ECO:0000313" key="9">
    <source>
        <dbReference type="EMBL" id="MBC8756945.1"/>
    </source>
</evidence>
<gene>
    <name evidence="9" type="ORF">H2O64_19895</name>
</gene>
<evidence type="ECO:0000313" key="10">
    <source>
        <dbReference type="Proteomes" id="UP000619238"/>
    </source>
</evidence>
<feature type="active site" description="Charge relay system" evidence="5">
    <location>
        <position position="290"/>
    </location>
</feature>
<evidence type="ECO:0000256" key="6">
    <source>
        <dbReference type="RuleBase" id="RU003355"/>
    </source>
</evidence>
<organism evidence="9 10">
    <name type="scientific">Kordia aestuariivivens</name>
    <dbReference type="NCBI Taxonomy" id="2759037"/>
    <lineage>
        <taxon>Bacteria</taxon>
        <taxon>Pseudomonadati</taxon>
        <taxon>Bacteroidota</taxon>
        <taxon>Flavobacteriia</taxon>
        <taxon>Flavobacteriales</taxon>
        <taxon>Flavobacteriaceae</taxon>
        <taxon>Kordia</taxon>
    </lineage>
</organism>
<proteinExistence type="inferred from homology"/>
<dbReference type="InterPro" id="IPR034080">
    <property type="entry name" value="Protease_P7-like_dom"/>
</dbReference>
<evidence type="ECO:0000256" key="5">
    <source>
        <dbReference type="PROSITE-ProRule" id="PRU01240"/>
    </source>
</evidence>
<dbReference type="InterPro" id="IPR023828">
    <property type="entry name" value="Peptidase_S8_Ser-AS"/>
</dbReference>
<dbReference type="InterPro" id="IPR023827">
    <property type="entry name" value="Peptidase_S8_Asp-AS"/>
</dbReference>
<feature type="active site" description="Charge relay system" evidence="5">
    <location>
        <position position="460"/>
    </location>
</feature>